<evidence type="ECO:0000259" key="2">
    <source>
        <dbReference type="Pfam" id="PF01757"/>
    </source>
</evidence>
<feature type="transmembrane region" description="Helical" evidence="1">
    <location>
        <begin position="44"/>
        <end position="67"/>
    </location>
</feature>
<keyword evidence="4" id="KW-1185">Reference proteome</keyword>
<dbReference type="InterPro" id="IPR050879">
    <property type="entry name" value="Acyltransferase_3"/>
</dbReference>
<dbReference type="RefSeq" id="WP_116848330.1">
    <property type="nucleotide sequence ID" value="NZ_QTJU01000006.1"/>
</dbReference>
<feature type="transmembrane region" description="Helical" evidence="1">
    <location>
        <begin position="142"/>
        <end position="166"/>
    </location>
</feature>
<comment type="caution">
    <text evidence="3">The sequence shown here is derived from an EMBL/GenBank/DDBJ whole genome shotgun (WGS) entry which is preliminary data.</text>
</comment>
<feature type="transmembrane region" description="Helical" evidence="1">
    <location>
        <begin position="221"/>
        <end position="240"/>
    </location>
</feature>
<feature type="transmembrane region" description="Helical" evidence="1">
    <location>
        <begin position="246"/>
        <end position="266"/>
    </location>
</feature>
<dbReference type="PANTHER" id="PTHR23028">
    <property type="entry name" value="ACETYLTRANSFERASE"/>
    <property type="match status" value="1"/>
</dbReference>
<gene>
    <name evidence="3" type="ORF">DXN05_16245</name>
</gene>
<protein>
    <submittedName>
        <fullName evidence="3">Acyltransferase</fullName>
    </submittedName>
</protein>
<proteinExistence type="predicted"/>
<keyword evidence="1" id="KW-0812">Transmembrane</keyword>
<dbReference type="GO" id="GO:0016020">
    <property type="term" value="C:membrane"/>
    <property type="evidence" value="ECO:0007669"/>
    <property type="project" value="TreeGrafter"/>
</dbReference>
<dbReference type="EMBL" id="QTJU01000006">
    <property type="protein sequence ID" value="RFM27023.1"/>
    <property type="molecule type" value="Genomic_DNA"/>
</dbReference>
<keyword evidence="3" id="KW-0012">Acyltransferase</keyword>
<dbReference type="GO" id="GO:0016747">
    <property type="term" value="F:acyltransferase activity, transferring groups other than amino-acyl groups"/>
    <property type="evidence" value="ECO:0007669"/>
    <property type="project" value="InterPro"/>
</dbReference>
<organism evidence="3 4">
    <name type="scientific">Deminuibacter soli</name>
    <dbReference type="NCBI Taxonomy" id="2291815"/>
    <lineage>
        <taxon>Bacteria</taxon>
        <taxon>Pseudomonadati</taxon>
        <taxon>Bacteroidota</taxon>
        <taxon>Chitinophagia</taxon>
        <taxon>Chitinophagales</taxon>
        <taxon>Chitinophagaceae</taxon>
        <taxon>Deminuibacter</taxon>
    </lineage>
</organism>
<dbReference type="PANTHER" id="PTHR23028:SF53">
    <property type="entry name" value="ACYL_TRANSF_3 DOMAIN-CONTAINING PROTEIN"/>
    <property type="match status" value="1"/>
</dbReference>
<feature type="transmembrane region" description="Helical" evidence="1">
    <location>
        <begin position="313"/>
        <end position="331"/>
    </location>
</feature>
<evidence type="ECO:0000313" key="4">
    <source>
        <dbReference type="Proteomes" id="UP000261284"/>
    </source>
</evidence>
<dbReference type="InterPro" id="IPR002656">
    <property type="entry name" value="Acyl_transf_3_dom"/>
</dbReference>
<feature type="transmembrane region" description="Helical" evidence="1">
    <location>
        <begin position="87"/>
        <end position="107"/>
    </location>
</feature>
<dbReference type="OrthoDB" id="290051at2"/>
<name>A0A3E1NGD0_9BACT</name>
<feature type="transmembrane region" description="Helical" evidence="1">
    <location>
        <begin position="12"/>
        <end position="32"/>
    </location>
</feature>
<evidence type="ECO:0000313" key="3">
    <source>
        <dbReference type="EMBL" id="RFM27023.1"/>
    </source>
</evidence>
<dbReference type="AlphaFoldDB" id="A0A3E1NGD0"/>
<keyword evidence="3" id="KW-0808">Transferase</keyword>
<accession>A0A3E1NGD0</accession>
<dbReference type="Proteomes" id="UP000261284">
    <property type="component" value="Unassembled WGS sequence"/>
</dbReference>
<feature type="transmembrane region" description="Helical" evidence="1">
    <location>
        <begin position="278"/>
        <end position="301"/>
    </location>
</feature>
<dbReference type="Pfam" id="PF01757">
    <property type="entry name" value="Acyl_transf_3"/>
    <property type="match status" value="1"/>
</dbReference>
<sequence>MSKQPQLPGIQYLRALAAILVVLTHTSGMARFPKYFNMNMCDGFFDLGAIGVPLFFVISGFIIAYVSLQQNTLTPKISPASFFGKRFTRIIPFMWVCVIGYAMLRVLGRDGKFPYMEYGRSIILFPVGAVQPNQIWTLRHEFLFYILFCISILQIRSYLVLVVWFLSPFVWFFAAPYISNEFLNALGSFVFSKLNLLFGGGYLVAVLFLQDKLPRLEKRASTWLTVVSIVFLLIAAYCFAGKYKTFYQVFVCGVLSSLVLYAAIYLQTSATPSRIEKLLLLLGDASYAIYLIHAGIVSAMLGVWSKLDPKANWVLIMLAGVLLSCTGGIIAHKFIEKPLLKLFQGKKKSRPVPLGELKSA</sequence>
<feature type="transmembrane region" description="Helical" evidence="1">
    <location>
        <begin position="186"/>
        <end position="209"/>
    </location>
</feature>
<keyword evidence="1" id="KW-1133">Transmembrane helix</keyword>
<keyword evidence="1" id="KW-0472">Membrane</keyword>
<reference evidence="3 4" key="1">
    <citation type="submission" date="2018-08" db="EMBL/GenBank/DDBJ databases">
        <title>Chitinophagaceae sp. K23C18032701, a novel bacterium isolated from forest soil.</title>
        <authorList>
            <person name="Wang C."/>
        </authorList>
    </citation>
    <scope>NUCLEOTIDE SEQUENCE [LARGE SCALE GENOMIC DNA]</scope>
    <source>
        <strain evidence="3 4">K23C18032701</strain>
    </source>
</reference>
<feature type="domain" description="Acyltransferase 3" evidence="2">
    <location>
        <begin position="9"/>
        <end position="330"/>
    </location>
</feature>
<dbReference type="GO" id="GO:0000271">
    <property type="term" value="P:polysaccharide biosynthetic process"/>
    <property type="evidence" value="ECO:0007669"/>
    <property type="project" value="TreeGrafter"/>
</dbReference>
<evidence type="ECO:0000256" key="1">
    <source>
        <dbReference type="SAM" id="Phobius"/>
    </source>
</evidence>